<keyword evidence="2" id="KW-1185">Reference proteome</keyword>
<dbReference type="EMBL" id="MU003515">
    <property type="protein sequence ID" value="KAF2468467.1"/>
    <property type="molecule type" value="Genomic_DNA"/>
</dbReference>
<protein>
    <submittedName>
        <fullName evidence="1">MFS general substrate transporter</fullName>
    </submittedName>
</protein>
<reference evidence="1" key="1">
    <citation type="journal article" date="2020" name="Stud. Mycol.">
        <title>101 Dothideomycetes genomes: a test case for predicting lifestyles and emergence of pathogens.</title>
        <authorList>
            <person name="Haridas S."/>
            <person name="Albert R."/>
            <person name="Binder M."/>
            <person name="Bloem J."/>
            <person name="Labutti K."/>
            <person name="Salamov A."/>
            <person name="Andreopoulos B."/>
            <person name="Baker S."/>
            <person name="Barry K."/>
            <person name="Bills G."/>
            <person name="Bluhm B."/>
            <person name="Cannon C."/>
            <person name="Castanera R."/>
            <person name="Culley D."/>
            <person name="Daum C."/>
            <person name="Ezra D."/>
            <person name="Gonzalez J."/>
            <person name="Henrissat B."/>
            <person name="Kuo A."/>
            <person name="Liang C."/>
            <person name="Lipzen A."/>
            <person name="Lutzoni F."/>
            <person name="Magnuson J."/>
            <person name="Mondo S."/>
            <person name="Nolan M."/>
            <person name="Ohm R."/>
            <person name="Pangilinan J."/>
            <person name="Park H.-J."/>
            <person name="Ramirez L."/>
            <person name="Alfaro M."/>
            <person name="Sun H."/>
            <person name="Tritt A."/>
            <person name="Yoshinaga Y."/>
            <person name="Zwiers L.-H."/>
            <person name="Turgeon B."/>
            <person name="Goodwin S."/>
            <person name="Spatafora J."/>
            <person name="Crous P."/>
            <person name="Grigoriev I."/>
        </authorList>
    </citation>
    <scope>NUCLEOTIDE SEQUENCE</scope>
    <source>
        <strain evidence="1">ATCC 200398</strain>
    </source>
</reference>
<comment type="caution">
    <text evidence="1">The sequence shown here is derived from an EMBL/GenBank/DDBJ whole genome shotgun (WGS) entry which is preliminary data.</text>
</comment>
<accession>A0ACB6QNL6</accession>
<name>A0ACB6QNL6_9PLEO</name>
<evidence type="ECO:0000313" key="1">
    <source>
        <dbReference type="EMBL" id="KAF2468467.1"/>
    </source>
</evidence>
<organism evidence="1 2">
    <name type="scientific">Lindgomyces ingoldianus</name>
    <dbReference type="NCBI Taxonomy" id="673940"/>
    <lineage>
        <taxon>Eukaryota</taxon>
        <taxon>Fungi</taxon>
        <taxon>Dikarya</taxon>
        <taxon>Ascomycota</taxon>
        <taxon>Pezizomycotina</taxon>
        <taxon>Dothideomycetes</taxon>
        <taxon>Pleosporomycetidae</taxon>
        <taxon>Pleosporales</taxon>
        <taxon>Lindgomycetaceae</taxon>
        <taxon>Lindgomyces</taxon>
    </lineage>
</organism>
<evidence type="ECO:0000313" key="2">
    <source>
        <dbReference type="Proteomes" id="UP000799755"/>
    </source>
</evidence>
<gene>
    <name evidence="1" type="ORF">BDR25DRAFT_231445</name>
</gene>
<sequence>MGAAPYSFSLEDSVHEKEGSVKLEEGQSPPSSDSDIADESTPTEQPNAHRYVTGWRLFCLLFGVSLAIFLANLEVTIVSTSLISITNDLNGFSRTGWVVVAYLITYTGFIIVWAKLSDILGRKVSINAALLIFVVTSALCGSAQSMTALIVFRSLQGIGAAGCFSVSMVIFFEMIPKEKYAKYGSILSADVALATALGPIFGGLIVDGTTWRWVFLLNVPGGLLATAILVFLIPSGFPHHWKPKSEQSKARIFSMECVERVDFLGSLLLIGANLLLVTALLEASTTYSWSSGVTIALIVLSAVLWVLFAGWEWFATKDTVKQEPVFPFRFFFNRAWMGMLINSVLLGVPFTVIVVDLPQRFQAINGVSALNAGVRLLPYALFAPLGSLLSNIIFAKKRLPLTLLLAGATFQFLGLILLATLPEKPDLPNSLYGFLVIAGLGVGLTFGTLVVITPESVEPRDLATATGAMIQSRQMGSAIGMTIGSSILNSYLKSNLRHVLSASQLEALLQTTAVVKTFPAELQLPVKQTFAEGYSLQMKVVAGIAAAEFLAVAMMVKLKHRK</sequence>
<proteinExistence type="predicted"/>
<dbReference type="Proteomes" id="UP000799755">
    <property type="component" value="Unassembled WGS sequence"/>
</dbReference>